<dbReference type="Proteomes" id="UP000430021">
    <property type="component" value="Unassembled WGS sequence"/>
</dbReference>
<comment type="caution">
    <text evidence="3">The sequence shown here is derived from an EMBL/GenBank/DDBJ whole genome shotgun (WGS) entry which is preliminary data.</text>
</comment>
<dbReference type="EMBL" id="WTYB01000001">
    <property type="protein sequence ID" value="MXP37618.1"/>
    <property type="molecule type" value="Genomic_DNA"/>
</dbReference>
<evidence type="ECO:0000256" key="1">
    <source>
        <dbReference type="SAM" id="Phobius"/>
    </source>
</evidence>
<dbReference type="PANTHER" id="PTHR38442">
    <property type="entry name" value="INNER MEMBRANE PROTEIN-RELATED"/>
    <property type="match status" value="1"/>
</dbReference>
<evidence type="ECO:0000313" key="4">
    <source>
        <dbReference type="Proteomes" id="UP000430021"/>
    </source>
</evidence>
<dbReference type="InterPro" id="IPR007383">
    <property type="entry name" value="DUF445"/>
</dbReference>
<evidence type="ECO:0000313" key="5">
    <source>
        <dbReference type="Proteomes" id="UP000548685"/>
    </source>
</evidence>
<dbReference type="RefSeq" id="WP_160759741.1">
    <property type="nucleotide sequence ID" value="NZ_BAAADZ010000002.1"/>
</dbReference>
<evidence type="ECO:0000313" key="2">
    <source>
        <dbReference type="EMBL" id="MBB3774738.1"/>
    </source>
</evidence>
<organism evidence="3 4">
    <name type="scientific">Erythrobacter ramosus</name>
    <dbReference type="NCBI Taxonomy" id="35811"/>
    <lineage>
        <taxon>Bacteria</taxon>
        <taxon>Pseudomonadati</taxon>
        <taxon>Pseudomonadota</taxon>
        <taxon>Alphaproteobacteria</taxon>
        <taxon>Sphingomonadales</taxon>
        <taxon>Erythrobacteraceae</taxon>
        <taxon>Erythrobacter/Porphyrobacter group</taxon>
        <taxon>Erythrobacter</taxon>
    </lineage>
</organism>
<dbReference type="OrthoDB" id="9769590at2"/>
<keyword evidence="1" id="KW-0472">Membrane</keyword>
<dbReference type="AlphaFoldDB" id="A0A6I4UGL9"/>
<gene>
    <name evidence="2" type="ORF">FHS52_000681</name>
    <name evidence="3" type="ORF">GRI59_03185</name>
</gene>
<keyword evidence="5" id="KW-1185">Reference proteome</keyword>
<accession>A0A6I4UGL9</accession>
<proteinExistence type="predicted"/>
<dbReference type="Proteomes" id="UP000548685">
    <property type="component" value="Unassembled WGS sequence"/>
</dbReference>
<sequence>MATRSLRPLTLGGQPLTVDRARRMRWTATGMLAAMALIFIATHGLAATGHPAWAYLNAFAEAAMVGGLADWFAVTALFRHPLGLPIPHTAIIPENKDRIADTMAQFLRENFLTPAVVARRMAGMNVAKAAGEFLAASPERGPKGEMVDERSRITSGAAELLAEVLESLDPDRLGNQVRSGLAGQLAKLDIAPLAGRMIETTMADKRHQPLIDGFVRWAGLTIEDNEETLRDIIHQRVAGVLRWAGIDKTISSSVLDGLYKLLAEVLVNPDHPLRGKIEEGLAKLGQDLQHDPETRAKVEEMKRDLIANPAVAVWWTGVWERIRRSLITRARDPESGMGEEMRNMLAELGTALQKDERLQLQINRFARRTMVGVATRYGDQIVRLVSETVKRWDATTITDRVEGAVGRDLQFIRINGTLVGGLVGMTLHFITTVL</sequence>
<keyword evidence="1" id="KW-0812">Transmembrane</keyword>
<keyword evidence="1" id="KW-1133">Transmembrane helix</keyword>
<reference evidence="3 4" key="1">
    <citation type="submission" date="2019-12" db="EMBL/GenBank/DDBJ databases">
        <title>Genomic-based taxomic classification of the family Erythrobacteraceae.</title>
        <authorList>
            <person name="Xu L."/>
        </authorList>
    </citation>
    <scope>NUCLEOTIDE SEQUENCE [LARGE SCALE GENOMIC DNA]</scope>
    <source>
        <strain evidence="3 4">JCM 10282</strain>
    </source>
</reference>
<reference evidence="2 5" key="2">
    <citation type="submission" date="2020-08" db="EMBL/GenBank/DDBJ databases">
        <title>Genomic Encyclopedia of Type Strains, Phase IV (KMG-IV): sequencing the most valuable type-strain genomes for metagenomic binning, comparative biology and taxonomic classification.</title>
        <authorList>
            <person name="Goeker M."/>
        </authorList>
    </citation>
    <scope>NUCLEOTIDE SEQUENCE [LARGE SCALE GENOMIC DNA]</scope>
    <source>
        <strain evidence="2 5">DSM 8510</strain>
    </source>
</reference>
<dbReference type="EMBL" id="JACICE010000001">
    <property type="protein sequence ID" value="MBB3774738.1"/>
    <property type="molecule type" value="Genomic_DNA"/>
</dbReference>
<evidence type="ECO:0000313" key="3">
    <source>
        <dbReference type="EMBL" id="MXP37618.1"/>
    </source>
</evidence>
<dbReference type="Pfam" id="PF04286">
    <property type="entry name" value="DUF445"/>
    <property type="match status" value="1"/>
</dbReference>
<protein>
    <submittedName>
        <fullName evidence="3">DUF445 family protein</fullName>
    </submittedName>
    <submittedName>
        <fullName evidence="2">Uncharacterized membrane-anchored protein YjiN (DUF445 family)</fullName>
    </submittedName>
</protein>
<name>A0A6I4UGL9_9SPHN</name>
<dbReference type="GO" id="GO:0005886">
    <property type="term" value="C:plasma membrane"/>
    <property type="evidence" value="ECO:0007669"/>
    <property type="project" value="TreeGrafter"/>
</dbReference>
<feature type="transmembrane region" description="Helical" evidence="1">
    <location>
        <begin position="26"/>
        <end position="46"/>
    </location>
</feature>
<dbReference type="PANTHER" id="PTHR38442:SF1">
    <property type="entry name" value="INNER MEMBRANE PROTEIN"/>
    <property type="match status" value="1"/>
</dbReference>